<sequence length="262" mass="27811">MIGIQPDDPDPYLLTSRDGEVAVVTLNRPAKLNAWTQADRAALTRLLRALEADDGVRAVVLTGAGDGWCAGQDLAETAAFDPADPAVARDWLDNCESLYDAVRSISKPTVAALNGVAAGSGFQVALLTDVRVAHAGVLMGQPEVRHGIPSITGTWVIREHLGLSRTSELVLSGRLMDAAEARDAGLVHHLVAAGDLMPTALRVARELSEQPRDAVARTKSWLRQLTEPGYRRAFEAARAEHGAAFAGGGPQHGMRAFLGRSS</sequence>
<dbReference type="Proteomes" id="UP000502508">
    <property type="component" value="Chromosome"/>
</dbReference>
<accession>A0A6F8XN79</accession>
<dbReference type="InterPro" id="IPR001753">
    <property type="entry name" value="Enoyl-CoA_hydra/iso"/>
</dbReference>
<evidence type="ECO:0000313" key="2">
    <source>
        <dbReference type="EMBL" id="BCB75273.1"/>
    </source>
</evidence>
<dbReference type="PANTHER" id="PTHR43802">
    <property type="entry name" value="ENOYL-COA HYDRATASE"/>
    <property type="match status" value="1"/>
</dbReference>
<reference evidence="2 3" key="1">
    <citation type="submission" date="2020-03" db="EMBL/GenBank/DDBJ databases">
        <title>Whole genome shotgun sequence of Phytohabitans flavus NBRC 107702.</title>
        <authorList>
            <person name="Komaki H."/>
            <person name="Tamura T."/>
        </authorList>
    </citation>
    <scope>NUCLEOTIDE SEQUENCE [LARGE SCALE GENOMIC DNA]</scope>
    <source>
        <strain evidence="2 3">NBRC 107702</strain>
    </source>
</reference>
<gene>
    <name evidence="2" type="primary">fadB_2</name>
    <name evidence="2" type="ORF">Pflav_016830</name>
</gene>
<dbReference type="Pfam" id="PF00378">
    <property type="entry name" value="ECH_1"/>
    <property type="match status" value="1"/>
</dbReference>
<protein>
    <submittedName>
        <fullName evidence="2">Enoyl-CoA hydratase</fullName>
    </submittedName>
</protein>
<dbReference type="InterPro" id="IPR029045">
    <property type="entry name" value="ClpP/crotonase-like_dom_sf"/>
</dbReference>
<dbReference type="EMBL" id="AP022870">
    <property type="protein sequence ID" value="BCB75273.1"/>
    <property type="molecule type" value="Genomic_DNA"/>
</dbReference>
<dbReference type="CDD" id="cd06558">
    <property type="entry name" value="crotonase-like"/>
    <property type="match status" value="1"/>
</dbReference>
<reference evidence="2 3" key="2">
    <citation type="submission" date="2020-03" db="EMBL/GenBank/DDBJ databases">
        <authorList>
            <person name="Ichikawa N."/>
            <person name="Kimura A."/>
            <person name="Kitahashi Y."/>
            <person name="Uohara A."/>
        </authorList>
    </citation>
    <scope>NUCLEOTIDE SEQUENCE [LARGE SCALE GENOMIC DNA]</scope>
    <source>
        <strain evidence="2 3">NBRC 107702</strain>
    </source>
</reference>
<dbReference type="SUPFAM" id="SSF52096">
    <property type="entry name" value="ClpP/crotonase"/>
    <property type="match status" value="1"/>
</dbReference>
<evidence type="ECO:0000313" key="3">
    <source>
        <dbReference type="Proteomes" id="UP000502508"/>
    </source>
</evidence>
<comment type="similarity">
    <text evidence="1">Belongs to the enoyl-CoA hydratase/isomerase family.</text>
</comment>
<dbReference type="RefSeq" id="WP_173034966.1">
    <property type="nucleotide sequence ID" value="NZ_AP022870.1"/>
</dbReference>
<keyword evidence="3" id="KW-1185">Reference proteome</keyword>
<evidence type="ECO:0000256" key="1">
    <source>
        <dbReference type="ARBA" id="ARBA00005254"/>
    </source>
</evidence>
<dbReference type="AlphaFoldDB" id="A0A6F8XN79"/>
<dbReference type="Gene3D" id="3.90.226.10">
    <property type="entry name" value="2-enoyl-CoA Hydratase, Chain A, domain 1"/>
    <property type="match status" value="1"/>
</dbReference>
<dbReference type="GO" id="GO:0003824">
    <property type="term" value="F:catalytic activity"/>
    <property type="evidence" value="ECO:0007669"/>
    <property type="project" value="UniProtKB-ARBA"/>
</dbReference>
<name>A0A6F8XN79_9ACTN</name>
<organism evidence="2 3">
    <name type="scientific">Phytohabitans flavus</name>
    <dbReference type="NCBI Taxonomy" id="1076124"/>
    <lineage>
        <taxon>Bacteria</taxon>
        <taxon>Bacillati</taxon>
        <taxon>Actinomycetota</taxon>
        <taxon>Actinomycetes</taxon>
        <taxon>Micromonosporales</taxon>
        <taxon>Micromonosporaceae</taxon>
    </lineage>
</organism>
<dbReference type="PANTHER" id="PTHR43802:SF1">
    <property type="entry name" value="IP11341P-RELATED"/>
    <property type="match status" value="1"/>
</dbReference>
<dbReference type="KEGG" id="pfla:Pflav_016830"/>
<proteinExistence type="inferred from homology"/>